<dbReference type="InterPro" id="IPR003593">
    <property type="entry name" value="AAA+_ATPase"/>
</dbReference>
<dbReference type="InterPro" id="IPR027417">
    <property type="entry name" value="P-loop_NTPase"/>
</dbReference>
<accession>A0A1R4ED63</accession>
<proteinExistence type="predicted"/>
<dbReference type="InterPro" id="IPR003439">
    <property type="entry name" value="ABC_transporter-like_ATP-bd"/>
</dbReference>
<dbReference type="RefSeq" id="WP_077447842.1">
    <property type="nucleotide sequence ID" value="NZ_FUGD01000046.1"/>
</dbReference>
<reference evidence="9" key="1">
    <citation type="submission" date="2017-02" db="EMBL/GenBank/DDBJ databases">
        <authorList>
            <person name="Mornico D."/>
        </authorList>
    </citation>
    <scope>NUCLEOTIDE SEQUENCE [LARGE SCALE GENOMIC DNA]</scope>
</reference>
<dbReference type="GO" id="GO:0016887">
    <property type="term" value="F:ATP hydrolysis activity"/>
    <property type="evidence" value="ECO:0007669"/>
    <property type="project" value="InterPro"/>
</dbReference>
<dbReference type="EMBL" id="FUGD01000046">
    <property type="protein sequence ID" value="SJM36434.1"/>
    <property type="molecule type" value="Genomic_DNA"/>
</dbReference>
<dbReference type="SMART" id="SM00382">
    <property type="entry name" value="AAA"/>
    <property type="match status" value="1"/>
</dbReference>
<evidence type="ECO:0000256" key="4">
    <source>
        <dbReference type="ARBA" id="ARBA00022840"/>
    </source>
</evidence>
<evidence type="ECO:0000259" key="7">
    <source>
        <dbReference type="PROSITE" id="PS50893"/>
    </source>
</evidence>
<keyword evidence="5" id="KW-1278">Translocase</keyword>
<keyword evidence="2" id="KW-0547">Nucleotide-binding</keyword>
<dbReference type="GO" id="GO:0017004">
    <property type="term" value="P:cytochrome complex assembly"/>
    <property type="evidence" value="ECO:0007669"/>
    <property type="project" value="UniProtKB-KW"/>
</dbReference>
<feature type="domain" description="ABC transporter" evidence="7">
    <location>
        <begin position="19"/>
        <end position="243"/>
    </location>
</feature>
<sequence>MHSNNSTSSQSSHSTPAILSLQDITIQRGDFPLCEGVTLTLSSGEICHLVGANGTGKTTLLMQLAGLLPLLEGEVFYQGQSTLPIAPLYVSHQLGIHPNLTVRQNLTFLLNLYGIKPSAEQIETALDWVDLSGFENMGSNQLSAGQTRRVTLARLYLMSVQQTPLWLLDEPLTALDVNMVARLQQRLQEFVNSGGAVLMTSHQTVEVANKSLNLSDYLPTYSQEGDFDYLEDYDDSQFENKGVR</sequence>
<dbReference type="Gene3D" id="3.40.50.300">
    <property type="entry name" value="P-loop containing nucleotide triphosphate hydrolases"/>
    <property type="match status" value="1"/>
</dbReference>
<keyword evidence="3" id="KW-0201">Cytochrome c-type biogenesis</keyword>
<dbReference type="GO" id="GO:0022857">
    <property type="term" value="F:transmembrane transporter activity"/>
    <property type="evidence" value="ECO:0007669"/>
    <property type="project" value="InterPro"/>
</dbReference>
<dbReference type="SUPFAM" id="SSF52540">
    <property type="entry name" value="P-loop containing nucleoside triphosphate hydrolases"/>
    <property type="match status" value="1"/>
</dbReference>
<evidence type="ECO:0000256" key="3">
    <source>
        <dbReference type="ARBA" id="ARBA00022748"/>
    </source>
</evidence>
<evidence type="ECO:0000256" key="2">
    <source>
        <dbReference type="ARBA" id="ARBA00022741"/>
    </source>
</evidence>
<dbReference type="PANTHER" id="PTHR43499">
    <property type="entry name" value="ABC TRANSPORTER I FAMILY MEMBER 1"/>
    <property type="match status" value="1"/>
</dbReference>
<keyword evidence="9" id="KW-1185">Reference proteome</keyword>
<dbReference type="STRING" id="1945520.A1019T_00395"/>
<evidence type="ECO:0000313" key="9">
    <source>
        <dbReference type="Proteomes" id="UP000188169"/>
    </source>
</evidence>
<name>A0A1R4ED63_9GAMM</name>
<keyword evidence="8" id="KW-0378">Hydrolase</keyword>
<dbReference type="GO" id="GO:0005524">
    <property type="term" value="F:ATP binding"/>
    <property type="evidence" value="ECO:0007669"/>
    <property type="project" value="UniProtKB-KW"/>
</dbReference>
<evidence type="ECO:0000313" key="8">
    <source>
        <dbReference type="EMBL" id="SJM36434.1"/>
    </source>
</evidence>
<organism evidence="8 9">
    <name type="scientific">Psychrobacter pasteurii</name>
    <dbReference type="NCBI Taxonomy" id="1945520"/>
    <lineage>
        <taxon>Bacteria</taxon>
        <taxon>Pseudomonadati</taxon>
        <taxon>Pseudomonadota</taxon>
        <taxon>Gammaproteobacteria</taxon>
        <taxon>Moraxellales</taxon>
        <taxon>Moraxellaceae</taxon>
        <taxon>Psychrobacter</taxon>
    </lineage>
</organism>
<evidence type="ECO:0000256" key="1">
    <source>
        <dbReference type="ARBA" id="ARBA00022448"/>
    </source>
</evidence>
<dbReference type="OrthoDB" id="9800654at2"/>
<evidence type="ECO:0000256" key="5">
    <source>
        <dbReference type="ARBA" id="ARBA00022967"/>
    </source>
</evidence>
<dbReference type="EC" id="3.6.3.41" evidence="8"/>
<dbReference type="PANTHER" id="PTHR43499:SF1">
    <property type="entry name" value="ABC TRANSPORTER I FAMILY MEMBER 1"/>
    <property type="match status" value="1"/>
</dbReference>
<keyword evidence="6" id="KW-0472">Membrane</keyword>
<evidence type="ECO:0000256" key="6">
    <source>
        <dbReference type="ARBA" id="ARBA00023136"/>
    </source>
</evidence>
<dbReference type="Proteomes" id="UP000188169">
    <property type="component" value="Unassembled WGS sequence"/>
</dbReference>
<dbReference type="NCBIfam" id="TIGR01189">
    <property type="entry name" value="ccmA"/>
    <property type="match status" value="1"/>
</dbReference>
<dbReference type="AlphaFoldDB" id="A0A1R4ED63"/>
<keyword evidence="1" id="KW-0813">Transport</keyword>
<keyword evidence="4 8" id="KW-0067">ATP-binding</keyword>
<protein>
    <submittedName>
        <fullName evidence="8">Cytochrome c biogenesis ATP-binding export protein CcmA</fullName>
        <ecNumber evidence="8">3.6.3.41</ecNumber>
    </submittedName>
</protein>
<gene>
    <name evidence="8" type="primary">ccmA</name>
    <name evidence="8" type="ORF">A1019T_00395</name>
</gene>
<dbReference type="PROSITE" id="PS50893">
    <property type="entry name" value="ABC_TRANSPORTER_2"/>
    <property type="match status" value="1"/>
</dbReference>
<dbReference type="Pfam" id="PF00005">
    <property type="entry name" value="ABC_tran"/>
    <property type="match status" value="1"/>
</dbReference>
<dbReference type="InterPro" id="IPR005895">
    <property type="entry name" value="ABC_transptr_haem_export_CcmA"/>
</dbReference>